<sequence>MDAPEVISGPQRSLSYMLRRQPQLKLSIPSATGGGNTIINSPGSYDEYEYGLPKRDATRRITAEKEVGGLGREKRMRSRGSSSFGSGTGFRPDLGSGSALPALPPRPEPRRRFWGRRKTVWCLAMLAVVLVAAIGGGVGGSLAARRAAANQNPTIVMMPTTVTMMPPDMPTATAGETAASPNSSSNTASTASTPSPTPDTVQAAAIRVPTEGVIDFPCGRMSRDRQMVTLGTATWGFDVHCMMDYAAPGIDIAGMTAYSFGDCIRACAMLNRFARNNTCVGVFFSANLTTSLPRHGANCFLKSSLSEMTVHEDLAAAASLASAPQFM</sequence>
<protein>
    <recommendedName>
        <fullName evidence="5">Apple domain-containing protein</fullName>
    </recommendedName>
</protein>
<gene>
    <name evidence="3" type="ORF">VTJ49DRAFT_3070</name>
</gene>
<keyword evidence="2" id="KW-0472">Membrane</keyword>
<organism evidence="3 4">
    <name type="scientific">Humicola insolens</name>
    <name type="common">Soft-rot fungus</name>
    <dbReference type="NCBI Taxonomy" id="85995"/>
    <lineage>
        <taxon>Eukaryota</taxon>
        <taxon>Fungi</taxon>
        <taxon>Dikarya</taxon>
        <taxon>Ascomycota</taxon>
        <taxon>Pezizomycotina</taxon>
        <taxon>Sordariomycetes</taxon>
        <taxon>Sordariomycetidae</taxon>
        <taxon>Sordariales</taxon>
        <taxon>Chaetomiaceae</taxon>
        <taxon>Mycothermus</taxon>
    </lineage>
</organism>
<dbReference type="Proteomes" id="UP001583172">
    <property type="component" value="Unassembled WGS sequence"/>
</dbReference>
<feature type="compositionally biased region" description="Low complexity" evidence="1">
    <location>
        <begin position="177"/>
        <end position="194"/>
    </location>
</feature>
<feature type="compositionally biased region" description="Low complexity" evidence="1">
    <location>
        <begin position="79"/>
        <end position="91"/>
    </location>
</feature>
<comment type="caution">
    <text evidence="3">The sequence shown here is derived from an EMBL/GenBank/DDBJ whole genome shotgun (WGS) entry which is preliminary data.</text>
</comment>
<evidence type="ECO:0008006" key="5">
    <source>
        <dbReference type="Google" id="ProtNLM"/>
    </source>
</evidence>
<evidence type="ECO:0000313" key="3">
    <source>
        <dbReference type="EMBL" id="KAL1843123.1"/>
    </source>
</evidence>
<proteinExistence type="predicted"/>
<name>A0ABR3VPL2_HUMIN</name>
<feature type="region of interest" description="Disordered" evidence="1">
    <location>
        <begin position="71"/>
        <end position="111"/>
    </location>
</feature>
<keyword evidence="2" id="KW-0812">Transmembrane</keyword>
<feature type="transmembrane region" description="Helical" evidence="2">
    <location>
        <begin position="120"/>
        <end position="144"/>
    </location>
</feature>
<dbReference type="EMBL" id="JAZGSY010000024">
    <property type="protein sequence ID" value="KAL1843123.1"/>
    <property type="molecule type" value="Genomic_DNA"/>
</dbReference>
<keyword evidence="2" id="KW-1133">Transmembrane helix</keyword>
<evidence type="ECO:0000256" key="1">
    <source>
        <dbReference type="SAM" id="MobiDB-lite"/>
    </source>
</evidence>
<evidence type="ECO:0000256" key="2">
    <source>
        <dbReference type="SAM" id="Phobius"/>
    </source>
</evidence>
<accession>A0ABR3VPL2</accession>
<keyword evidence="4" id="KW-1185">Reference proteome</keyword>
<evidence type="ECO:0000313" key="4">
    <source>
        <dbReference type="Proteomes" id="UP001583172"/>
    </source>
</evidence>
<reference evidence="3 4" key="1">
    <citation type="journal article" date="2024" name="Commun. Biol.">
        <title>Comparative genomic analysis of thermophilic fungi reveals convergent evolutionary adaptations and gene losses.</title>
        <authorList>
            <person name="Steindorff A.S."/>
            <person name="Aguilar-Pontes M.V."/>
            <person name="Robinson A.J."/>
            <person name="Andreopoulos B."/>
            <person name="LaButti K."/>
            <person name="Kuo A."/>
            <person name="Mondo S."/>
            <person name="Riley R."/>
            <person name="Otillar R."/>
            <person name="Haridas S."/>
            <person name="Lipzen A."/>
            <person name="Grimwood J."/>
            <person name="Schmutz J."/>
            <person name="Clum A."/>
            <person name="Reid I.D."/>
            <person name="Moisan M.C."/>
            <person name="Butler G."/>
            <person name="Nguyen T.T.M."/>
            <person name="Dewar K."/>
            <person name="Conant G."/>
            <person name="Drula E."/>
            <person name="Henrissat B."/>
            <person name="Hansel C."/>
            <person name="Singer S."/>
            <person name="Hutchinson M.I."/>
            <person name="de Vries R.P."/>
            <person name="Natvig D.O."/>
            <person name="Powell A.J."/>
            <person name="Tsang A."/>
            <person name="Grigoriev I.V."/>
        </authorList>
    </citation>
    <scope>NUCLEOTIDE SEQUENCE [LARGE SCALE GENOMIC DNA]</scope>
    <source>
        <strain evidence="3 4">CBS 620.91</strain>
    </source>
</reference>
<feature type="region of interest" description="Disordered" evidence="1">
    <location>
        <begin position="167"/>
        <end position="200"/>
    </location>
</feature>